<evidence type="ECO:0000313" key="2">
    <source>
        <dbReference type="Proteomes" id="UP001057402"/>
    </source>
</evidence>
<dbReference type="EMBL" id="CM042880">
    <property type="protein sequence ID" value="KAI4390133.1"/>
    <property type="molecule type" value="Genomic_DNA"/>
</dbReference>
<keyword evidence="2" id="KW-1185">Reference proteome</keyword>
<name>A0ACB9SFW7_9MYRT</name>
<organism evidence="1 2">
    <name type="scientific">Melastoma candidum</name>
    <dbReference type="NCBI Taxonomy" id="119954"/>
    <lineage>
        <taxon>Eukaryota</taxon>
        <taxon>Viridiplantae</taxon>
        <taxon>Streptophyta</taxon>
        <taxon>Embryophyta</taxon>
        <taxon>Tracheophyta</taxon>
        <taxon>Spermatophyta</taxon>
        <taxon>Magnoliopsida</taxon>
        <taxon>eudicotyledons</taxon>
        <taxon>Gunneridae</taxon>
        <taxon>Pentapetalae</taxon>
        <taxon>rosids</taxon>
        <taxon>malvids</taxon>
        <taxon>Myrtales</taxon>
        <taxon>Melastomataceae</taxon>
        <taxon>Melastomatoideae</taxon>
        <taxon>Melastomateae</taxon>
        <taxon>Melastoma</taxon>
    </lineage>
</organism>
<gene>
    <name evidence="1" type="ORF">MLD38_002276</name>
</gene>
<accession>A0ACB9SFW7</accession>
<proteinExistence type="predicted"/>
<comment type="caution">
    <text evidence="1">The sequence shown here is derived from an EMBL/GenBank/DDBJ whole genome shotgun (WGS) entry which is preliminary data.</text>
</comment>
<reference evidence="2" key="1">
    <citation type="journal article" date="2023" name="Front. Plant Sci.">
        <title>Chromosomal-level genome assembly of Melastoma candidum provides insights into trichome evolution.</title>
        <authorList>
            <person name="Zhong Y."/>
            <person name="Wu W."/>
            <person name="Sun C."/>
            <person name="Zou P."/>
            <person name="Liu Y."/>
            <person name="Dai S."/>
            <person name="Zhou R."/>
        </authorList>
    </citation>
    <scope>NUCLEOTIDE SEQUENCE [LARGE SCALE GENOMIC DNA]</scope>
</reference>
<sequence>MEAPYHDTKHDVAEMKRCPSQELRLAAAAIRFDVRLRSSDMPVHMQEHALRCTRSFVNSSPERRPNNTLLARSLKKVKPDPPPIVTVSLPYPVIIP</sequence>
<evidence type="ECO:0000313" key="1">
    <source>
        <dbReference type="EMBL" id="KAI4390133.1"/>
    </source>
</evidence>
<dbReference type="Proteomes" id="UP001057402">
    <property type="component" value="Chromosome 1"/>
</dbReference>
<protein>
    <submittedName>
        <fullName evidence="1">Uncharacterized protein</fullName>
    </submittedName>
</protein>